<dbReference type="GO" id="GO:0005524">
    <property type="term" value="F:ATP binding"/>
    <property type="evidence" value="ECO:0007669"/>
    <property type="project" value="UniProtKB-KW"/>
</dbReference>
<dbReference type="PANTHER" id="PTHR46743:SF3">
    <property type="entry name" value="ABC-TYPE POLYSACCHARIDE_POLYOL PHOSPHATE TRANSPORT SYSTEM, ATPASE COMPONENT"/>
    <property type="match status" value="1"/>
</dbReference>
<feature type="domain" description="ABC transporter" evidence="3">
    <location>
        <begin position="16"/>
        <end position="233"/>
    </location>
</feature>
<dbReference type="RefSeq" id="WP_011824823.1">
    <property type="nucleotide sequence ID" value="NC_008820.1"/>
</dbReference>
<dbReference type="AlphaFoldDB" id="A2C5Y2"/>
<dbReference type="GO" id="GO:0016887">
    <property type="term" value="F:ATP hydrolysis activity"/>
    <property type="evidence" value="ECO:0007669"/>
    <property type="project" value="InterPro"/>
</dbReference>
<dbReference type="EMBL" id="CP000554">
    <property type="protein sequence ID" value="ABM76892.1"/>
    <property type="molecule type" value="Genomic_DNA"/>
</dbReference>
<dbReference type="HOGENOM" id="CLU_000604_1_2_3"/>
<evidence type="ECO:0000313" key="5">
    <source>
        <dbReference type="Proteomes" id="UP000002274"/>
    </source>
</evidence>
<dbReference type="KEGG" id="pmf:P9303_01371"/>
<gene>
    <name evidence="4" type="ordered locus">P9303_01371</name>
</gene>
<evidence type="ECO:0000259" key="3">
    <source>
        <dbReference type="PROSITE" id="PS50893"/>
    </source>
</evidence>
<organism evidence="4 5">
    <name type="scientific">Prochlorococcus marinus (strain MIT 9303)</name>
    <dbReference type="NCBI Taxonomy" id="59922"/>
    <lineage>
        <taxon>Bacteria</taxon>
        <taxon>Bacillati</taxon>
        <taxon>Cyanobacteriota</taxon>
        <taxon>Cyanophyceae</taxon>
        <taxon>Synechococcales</taxon>
        <taxon>Prochlorococcaceae</taxon>
        <taxon>Prochlorococcus</taxon>
    </lineage>
</organism>
<name>A2C5Y2_PROM3</name>
<dbReference type="InterPro" id="IPR027417">
    <property type="entry name" value="P-loop_NTPase"/>
</dbReference>
<dbReference type="InterPro" id="IPR003439">
    <property type="entry name" value="ABC_transporter-like_ATP-bd"/>
</dbReference>
<keyword evidence="2" id="KW-0067">ATP-binding</keyword>
<reference evidence="4 5" key="1">
    <citation type="journal article" date="2007" name="PLoS Genet.">
        <title>Patterns and implications of gene gain and loss in the evolution of Prochlorococcus.</title>
        <authorList>
            <person name="Kettler G.C."/>
            <person name="Martiny A.C."/>
            <person name="Huang K."/>
            <person name="Zucker J."/>
            <person name="Coleman M.L."/>
            <person name="Rodrigue S."/>
            <person name="Chen F."/>
            <person name="Lapidus A."/>
            <person name="Ferriera S."/>
            <person name="Johnson J."/>
            <person name="Steglich C."/>
            <person name="Church G.M."/>
            <person name="Richardson P."/>
            <person name="Chisholm S.W."/>
        </authorList>
    </citation>
    <scope>NUCLEOTIDE SEQUENCE [LARGE SCALE GENOMIC DNA]</scope>
    <source>
        <strain evidence="4 5">MIT 9303</strain>
    </source>
</reference>
<sequence length="234" mass="25728">MGSRSLKSAFVGGLTGGLLNRSRTRGLTVQALSDLNFTIQKGDRVALLGHNGAGKSTLLRLLADVYAPSQGRIRRNGHIAPLINKSFWVDTDLSGRHAARAQYLLSRNTIDGFDQFLDQLVEFTELADFIHLPIRTYSDGMKTRLQFGLLTAFRHEALALDEGIGAGDQWFLSRARQRLSEFLGQVGTLILASHSVELLTQFCNRGLVLNHGRVVFDGPLHEALTHYSKGVTAS</sequence>
<dbReference type="InterPro" id="IPR050683">
    <property type="entry name" value="Bact_Polysacc_Export_ATP-bd"/>
</dbReference>
<dbReference type="InterPro" id="IPR003593">
    <property type="entry name" value="AAA+_ATPase"/>
</dbReference>
<accession>A2C5Y2</accession>
<evidence type="ECO:0000313" key="4">
    <source>
        <dbReference type="EMBL" id="ABM76892.1"/>
    </source>
</evidence>
<evidence type="ECO:0000256" key="2">
    <source>
        <dbReference type="ARBA" id="ARBA00022840"/>
    </source>
</evidence>
<dbReference type="Pfam" id="PF00005">
    <property type="entry name" value="ABC_tran"/>
    <property type="match status" value="1"/>
</dbReference>
<dbReference type="PROSITE" id="PS50893">
    <property type="entry name" value="ABC_TRANSPORTER_2"/>
    <property type="match status" value="1"/>
</dbReference>
<dbReference type="PANTHER" id="PTHR46743">
    <property type="entry name" value="TEICHOIC ACIDS EXPORT ATP-BINDING PROTEIN TAGH"/>
    <property type="match status" value="1"/>
</dbReference>
<dbReference type="SMART" id="SM00382">
    <property type="entry name" value="AAA"/>
    <property type="match status" value="1"/>
</dbReference>
<evidence type="ECO:0000256" key="1">
    <source>
        <dbReference type="ARBA" id="ARBA00022741"/>
    </source>
</evidence>
<proteinExistence type="predicted"/>
<keyword evidence="1" id="KW-0547">Nucleotide-binding</keyword>
<dbReference type="SUPFAM" id="SSF52540">
    <property type="entry name" value="P-loop containing nucleoside triphosphate hydrolases"/>
    <property type="match status" value="1"/>
</dbReference>
<protein>
    <recommendedName>
        <fullName evidence="3">ABC transporter domain-containing protein</fullName>
    </recommendedName>
</protein>
<dbReference type="STRING" id="59922.P9303_01371"/>
<dbReference type="Proteomes" id="UP000002274">
    <property type="component" value="Chromosome"/>
</dbReference>
<dbReference type="Gene3D" id="3.40.50.300">
    <property type="entry name" value="P-loop containing nucleotide triphosphate hydrolases"/>
    <property type="match status" value="1"/>
</dbReference>